<reference evidence="2 3" key="1">
    <citation type="journal article" date="2015" name="Genome Announc.">
        <title>De Novo Genome Sequence of Yersinia aleksiciae Y159T.</title>
        <authorList>
            <person name="Sprague L.D."/>
            <person name="Neubauer H."/>
        </authorList>
    </citation>
    <scope>NUCLEOTIDE SEQUENCE [LARGE SCALE GENOMIC DNA]</scope>
    <source>
        <strain evidence="2 3">159</strain>
    </source>
</reference>
<sequence>MNMIKIVVISQLLFWQAASATLPIPLGSIDVKLEVTAQPRIEIKKPGGARNDWYDNIKLNNSPENLSLFQVEVPVNVTLRRQEGFRVSVKNPLILSRVTGAAHQVQPAFSPATVSWGRDRTNLKPLSATPEIFTVEKGAVGQTSTDYLLHISALAPSGQDIAGKYQGQLTLIFETNS</sequence>
<keyword evidence="3" id="KW-1185">Reference proteome</keyword>
<proteinExistence type="predicted"/>
<gene>
    <name evidence="2" type="ORF">ACZ76_10400</name>
</gene>
<dbReference type="EMBL" id="CP011975">
    <property type="protein sequence ID" value="AKP33925.1"/>
    <property type="molecule type" value="Genomic_DNA"/>
</dbReference>
<evidence type="ECO:0000256" key="1">
    <source>
        <dbReference type="SAM" id="SignalP"/>
    </source>
</evidence>
<feature type="signal peptide" evidence="1">
    <location>
        <begin position="1"/>
        <end position="20"/>
    </location>
</feature>
<dbReference type="Proteomes" id="UP000069914">
    <property type="component" value="Chromosome"/>
</dbReference>
<feature type="chain" id="PRO_5046727423" evidence="1">
    <location>
        <begin position="21"/>
        <end position="177"/>
    </location>
</feature>
<dbReference type="GeneID" id="61903427"/>
<keyword evidence="1" id="KW-0732">Signal</keyword>
<evidence type="ECO:0000313" key="3">
    <source>
        <dbReference type="Proteomes" id="UP000069914"/>
    </source>
</evidence>
<protein>
    <submittedName>
        <fullName evidence="2">Alpha-related fimbriae minor subunit 2</fullName>
    </submittedName>
</protein>
<dbReference type="Gene3D" id="2.60.40.2040">
    <property type="entry name" value="CFA/I fimbrial subunit E, pilin domain"/>
    <property type="match status" value="1"/>
</dbReference>
<name>A0ABN4H6U1_YERAE</name>
<accession>A0ABN4H6U1</accession>
<evidence type="ECO:0000313" key="2">
    <source>
        <dbReference type="EMBL" id="AKP33925.1"/>
    </source>
</evidence>
<dbReference type="RefSeq" id="WP_048618881.1">
    <property type="nucleotide sequence ID" value="NZ_CABMLM010000013.1"/>
</dbReference>
<organism evidence="2 3">
    <name type="scientific">Yersinia aleksiciae</name>
    <dbReference type="NCBI Taxonomy" id="263819"/>
    <lineage>
        <taxon>Bacteria</taxon>
        <taxon>Pseudomonadati</taxon>
        <taxon>Pseudomonadota</taxon>
        <taxon>Gammaproteobacteria</taxon>
        <taxon>Enterobacterales</taxon>
        <taxon>Yersiniaceae</taxon>
        <taxon>Yersinia</taxon>
    </lineage>
</organism>